<dbReference type="Proteomes" id="UP001152747">
    <property type="component" value="Unassembled WGS sequence"/>
</dbReference>
<proteinExistence type="predicted"/>
<dbReference type="InterPro" id="IPR035914">
    <property type="entry name" value="Sperma_CUB_dom_sf"/>
</dbReference>
<comment type="caution">
    <text evidence="4">The sequence shown here is derived from an EMBL/GenBank/DDBJ whole genome shotgun (WGS) entry which is preliminary data.</text>
</comment>
<dbReference type="AlphaFoldDB" id="A0A9P1I8R9"/>
<dbReference type="PANTHER" id="PTHR22991:SF41">
    <property type="entry name" value="CUB DOMAIN-CONTAINING PROTEIN-RELATED"/>
    <property type="match status" value="1"/>
</dbReference>
<reference evidence="4" key="1">
    <citation type="submission" date="2022-11" db="EMBL/GenBank/DDBJ databases">
        <authorList>
            <person name="Kikuchi T."/>
        </authorList>
    </citation>
    <scope>NUCLEOTIDE SEQUENCE</scope>
    <source>
        <strain evidence="4">PS1010</strain>
    </source>
</reference>
<dbReference type="InterPro" id="IPR050976">
    <property type="entry name" value="Snaclec"/>
</dbReference>
<feature type="signal peptide" evidence="2">
    <location>
        <begin position="1"/>
        <end position="20"/>
    </location>
</feature>
<evidence type="ECO:0000313" key="5">
    <source>
        <dbReference type="Proteomes" id="UP001152747"/>
    </source>
</evidence>
<dbReference type="SUPFAM" id="SSF56436">
    <property type="entry name" value="C-type lectin-like"/>
    <property type="match status" value="2"/>
</dbReference>
<accession>A0A9P1I8R9</accession>
<feature type="chain" id="PRO_5040467792" description="C-type lectin domain-containing protein" evidence="2">
    <location>
        <begin position="21"/>
        <end position="387"/>
    </location>
</feature>
<dbReference type="SMART" id="SM00034">
    <property type="entry name" value="CLECT"/>
    <property type="match status" value="2"/>
</dbReference>
<dbReference type="InterPro" id="IPR016186">
    <property type="entry name" value="C-type_lectin-like/link_sf"/>
</dbReference>
<dbReference type="InterPro" id="IPR016187">
    <property type="entry name" value="CTDL_fold"/>
</dbReference>
<dbReference type="Gene3D" id="3.10.100.10">
    <property type="entry name" value="Mannose-Binding Protein A, subunit A"/>
    <property type="match status" value="2"/>
</dbReference>
<dbReference type="PROSITE" id="PS50041">
    <property type="entry name" value="C_TYPE_LECTIN_2"/>
    <property type="match status" value="1"/>
</dbReference>
<dbReference type="EMBL" id="CANHGI010000001">
    <property type="protein sequence ID" value="CAI5440280.1"/>
    <property type="molecule type" value="Genomic_DNA"/>
</dbReference>
<evidence type="ECO:0000313" key="4">
    <source>
        <dbReference type="EMBL" id="CAI5440280.1"/>
    </source>
</evidence>
<dbReference type="CDD" id="cd00037">
    <property type="entry name" value="CLECT"/>
    <property type="match status" value="2"/>
</dbReference>
<evidence type="ECO:0000259" key="3">
    <source>
        <dbReference type="PROSITE" id="PS50041"/>
    </source>
</evidence>
<evidence type="ECO:0000256" key="1">
    <source>
        <dbReference type="ARBA" id="ARBA00023157"/>
    </source>
</evidence>
<dbReference type="PROSITE" id="PS00615">
    <property type="entry name" value="C_TYPE_LECTIN_1"/>
    <property type="match status" value="1"/>
</dbReference>
<dbReference type="PANTHER" id="PTHR22991">
    <property type="entry name" value="PROTEIN CBG13490"/>
    <property type="match status" value="1"/>
</dbReference>
<gene>
    <name evidence="4" type="ORF">CAMP_LOCUS2917</name>
</gene>
<name>A0A9P1I8R9_9PELO</name>
<evidence type="ECO:0000256" key="2">
    <source>
        <dbReference type="SAM" id="SignalP"/>
    </source>
</evidence>
<keyword evidence="5" id="KW-1185">Reference proteome</keyword>
<dbReference type="InterPro" id="IPR018378">
    <property type="entry name" value="C-type_lectin_CS"/>
</dbReference>
<dbReference type="OrthoDB" id="5820958at2759"/>
<dbReference type="Pfam" id="PF00059">
    <property type="entry name" value="Lectin_C"/>
    <property type="match status" value="2"/>
</dbReference>
<feature type="domain" description="C-type lectin" evidence="3">
    <location>
        <begin position="127"/>
        <end position="248"/>
    </location>
</feature>
<organism evidence="4 5">
    <name type="scientific">Caenorhabditis angaria</name>
    <dbReference type="NCBI Taxonomy" id="860376"/>
    <lineage>
        <taxon>Eukaryota</taxon>
        <taxon>Metazoa</taxon>
        <taxon>Ecdysozoa</taxon>
        <taxon>Nematoda</taxon>
        <taxon>Chromadorea</taxon>
        <taxon>Rhabditida</taxon>
        <taxon>Rhabditina</taxon>
        <taxon>Rhabditomorpha</taxon>
        <taxon>Rhabditoidea</taxon>
        <taxon>Rhabditidae</taxon>
        <taxon>Peloderinae</taxon>
        <taxon>Caenorhabditis</taxon>
    </lineage>
</organism>
<keyword evidence="2" id="KW-0732">Signal</keyword>
<dbReference type="SUPFAM" id="SSF49854">
    <property type="entry name" value="Spermadhesin, CUB domain"/>
    <property type="match status" value="1"/>
</dbReference>
<dbReference type="InterPro" id="IPR001304">
    <property type="entry name" value="C-type_lectin-like"/>
</dbReference>
<dbReference type="Gene3D" id="2.60.120.290">
    <property type="entry name" value="Spermadhesin, CUB domain"/>
    <property type="match status" value="1"/>
</dbReference>
<keyword evidence="1" id="KW-1015">Disulfide bond</keyword>
<protein>
    <recommendedName>
        <fullName evidence="3">C-type lectin domain-containing protein</fullName>
    </recommendedName>
</protein>
<sequence length="387" mass="42553">MRFLLSILVFSSATFGSVKAASCIDGFDLVNDAMCVKLVTDQVTRDVARRECNLMGAHLVTIENQIENNAIFKMVMSANTQIWLGLCVLMPNEASVKGFWYSVDCEQPKAGYICEIDPVDTCVEDTLKGYCYWAIGDLTKDEAVNACAKTCGGQIASIHNDAENTMTSYGAFGPNGDHGPIGYARIGAQLSSNNLNSWIDNSTWDFSNIGYQNSHVGSCYSISLRDQEVARGRWISADCDYQMPTVCRRRSDAKCPITPSQCTTPTYLSTANSTSVESPNYPYPYCTNPVGPCYYVLSGPSNTNLSLRFPIFNLDTNSTISLYSSLSDAPPFKILSSSNFDGTSTWYNSPSNIIKIVFNDRTIECNSTTAIYSWKAEFQTSTTTVLN</sequence>